<gene>
    <name evidence="1" type="primary">LOC114338234</name>
</gene>
<organism evidence="1">
    <name type="scientific">Diabrotica virgifera virgifera</name>
    <name type="common">western corn rootworm</name>
    <dbReference type="NCBI Taxonomy" id="50390"/>
    <lineage>
        <taxon>Eukaryota</taxon>
        <taxon>Metazoa</taxon>
        <taxon>Ecdysozoa</taxon>
        <taxon>Arthropoda</taxon>
        <taxon>Hexapoda</taxon>
        <taxon>Insecta</taxon>
        <taxon>Pterygota</taxon>
        <taxon>Neoptera</taxon>
        <taxon>Endopterygota</taxon>
        <taxon>Coleoptera</taxon>
        <taxon>Polyphaga</taxon>
        <taxon>Cucujiformia</taxon>
        <taxon>Chrysomeloidea</taxon>
        <taxon>Chrysomelidae</taxon>
        <taxon>Galerucinae</taxon>
        <taxon>Diabroticina</taxon>
        <taxon>Diabroticites</taxon>
        <taxon>Diabrotica</taxon>
    </lineage>
</organism>
<proteinExistence type="predicted"/>
<sequence>MYNSKDIDLAIQFFYSIIYEVIHLFVPLKLYKTSTFPVWFTRELKDLVFKKKMQHKQYKQTLNPFDYHKFCELCLQCKALSEICYRNYLIKTETNIQNDPSGFWKYVNNLRKSNGYPNTMFLNDERSSDGQTVVNLFAENFSTVYQVKK</sequence>
<reference evidence="1" key="1">
    <citation type="submission" date="2025-08" db="UniProtKB">
        <authorList>
            <consortium name="RefSeq"/>
        </authorList>
    </citation>
    <scope>IDENTIFICATION</scope>
    <source>
        <tissue evidence="1">Whole insect</tissue>
    </source>
</reference>
<protein>
    <submittedName>
        <fullName evidence="1">Uncharacterized protein LOC114338234</fullName>
    </submittedName>
</protein>
<dbReference type="RefSeq" id="XP_028144627.1">
    <property type="nucleotide sequence ID" value="XM_028288826.1"/>
</dbReference>
<dbReference type="InParanoid" id="A0A6P7GDW0"/>
<dbReference type="AlphaFoldDB" id="A0A6P7GDW0"/>
<accession>A0A6P7GDW0</accession>
<evidence type="ECO:0000313" key="1">
    <source>
        <dbReference type="RefSeq" id="XP_028144627.1"/>
    </source>
</evidence>
<name>A0A6P7GDW0_DIAVI</name>